<feature type="domain" description="Major facilitator superfamily (MFS) profile" evidence="8">
    <location>
        <begin position="222"/>
        <end position="420"/>
    </location>
</feature>
<dbReference type="SUPFAM" id="SSF103473">
    <property type="entry name" value="MFS general substrate transporter"/>
    <property type="match status" value="1"/>
</dbReference>
<evidence type="ECO:0000256" key="4">
    <source>
        <dbReference type="ARBA" id="ARBA00022692"/>
    </source>
</evidence>
<feature type="transmembrane region" description="Helical" evidence="7">
    <location>
        <begin position="318"/>
        <end position="337"/>
    </location>
</feature>
<dbReference type="PATRIC" id="fig|1300222.3.peg.2121"/>
<feature type="transmembrane region" description="Helical" evidence="7">
    <location>
        <begin position="141"/>
        <end position="162"/>
    </location>
</feature>
<keyword evidence="2" id="KW-0813">Transport</keyword>
<evidence type="ECO:0000259" key="8">
    <source>
        <dbReference type="PROSITE" id="PS50850"/>
    </source>
</evidence>
<dbReference type="GO" id="GO:0005886">
    <property type="term" value="C:plasma membrane"/>
    <property type="evidence" value="ECO:0007669"/>
    <property type="project" value="UniProtKB-SubCell"/>
</dbReference>
<feature type="transmembrane region" description="Helical" evidence="7">
    <location>
        <begin position="79"/>
        <end position="97"/>
    </location>
</feature>
<keyword evidence="4 7" id="KW-0812">Transmembrane</keyword>
<evidence type="ECO:0000256" key="5">
    <source>
        <dbReference type="ARBA" id="ARBA00022989"/>
    </source>
</evidence>
<dbReference type="InterPro" id="IPR011701">
    <property type="entry name" value="MFS"/>
</dbReference>
<sequence length="420" mass="44941">MPTFGMLQRNPFIRMVLIANVFSQLGIWIRNFAILFYVMERTGGDAFAVSMISVAEYAPIFLFSLIGGVLADRWRPKKTIIWSELASALSVGVVLLALESGMWAAVFFATCGSAVLSQITQPAGMKLFKLHVPAEQAQAGMSLLQTVFSIFMVLGPILGTIAYQALGIYLSILLTGIAFLFSACAMVFIPPDNQAGAGERGMQTSVMQDMVDGIRYVAAKKVLVSLNLCFLAVGLGVGLISPLGIFLVTERLGLSAQDLQWMTIPYGVGEIIGGLLTFRLAAKIAPQRFLMLGLAVNAAGIILSGLSTVLWLTMAAQFLIALLQPAIFIGNNALVMMHTEQAYIGRVTGIRTPLMTGSMVVMMSVSGIAARTLPLELIYGAAGICFLLAALIVLPFCKARPATANREDGRAASAPCRSRE</sequence>
<dbReference type="Pfam" id="PF07690">
    <property type="entry name" value="MFS_1"/>
    <property type="match status" value="2"/>
</dbReference>
<gene>
    <name evidence="9" type="ORF">I532_10257</name>
</gene>
<dbReference type="EMBL" id="APBN01000003">
    <property type="protein sequence ID" value="EMT53153.1"/>
    <property type="molecule type" value="Genomic_DNA"/>
</dbReference>
<feature type="transmembrane region" description="Helical" evidence="7">
    <location>
        <begin position="259"/>
        <end position="282"/>
    </location>
</feature>
<feature type="transmembrane region" description="Helical" evidence="7">
    <location>
        <begin position="168"/>
        <end position="189"/>
    </location>
</feature>
<feature type="transmembrane region" description="Helical" evidence="7">
    <location>
        <begin position="12"/>
        <end position="34"/>
    </location>
</feature>
<evidence type="ECO:0000256" key="6">
    <source>
        <dbReference type="ARBA" id="ARBA00023136"/>
    </source>
</evidence>
<name>M8DHZ0_9BACL</name>
<comment type="caution">
    <text evidence="9">The sequence shown here is derived from an EMBL/GenBank/DDBJ whole genome shotgun (WGS) entry which is preliminary data.</text>
</comment>
<feature type="transmembrane region" description="Helical" evidence="7">
    <location>
        <begin position="222"/>
        <end position="247"/>
    </location>
</feature>
<dbReference type="AlphaFoldDB" id="M8DHZ0"/>
<feature type="transmembrane region" description="Helical" evidence="7">
    <location>
        <begin position="103"/>
        <end position="120"/>
    </location>
</feature>
<dbReference type="PANTHER" id="PTHR43266">
    <property type="entry name" value="MACROLIDE-EFFLUX PROTEIN"/>
    <property type="match status" value="1"/>
</dbReference>
<dbReference type="PROSITE" id="PS50850">
    <property type="entry name" value="MFS"/>
    <property type="match status" value="1"/>
</dbReference>
<keyword evidence="3" id="KW-1003">Cell membrane</keyword>
<dbReference type="Gene3D" id="1.20.1250.20">
    <property type="entry name" value="MFS general substrate transporter like domains"/>
    <property type="match status" value="2"/>
</dbReference>
<dbReference type="GO" id="GO:0022857">
    <property type="term" value="F:transmembrane transporter activity"/>
    <property type="evidence" value="ECO:0007669"/>
    <property type="project" value="InterPro"/>
</dbReference>
<evidence type="ECO:0000256" key="3">
    <source>
        <dbReference type="ARBA" id="ARBA00022475"/>
    </source>
</evidence>
<protein>
    <submittedName>
        <fullName evidence="9">Major facilitator transporter</fullName>
    </submittedName>
</protein>
<accession>M8DHZ0</accession>
<dbReference type="OrthoDB" id="2942684at2"/>
<organism evidence="9 10">
    <name type="scientific">Brevibacillus borstelensis AK1</name>
    <dbReference type="NCBI Taxonomy" id="1300222"/>
    <lineage>
        <taxon>Bacteria</taxon>
        <taxon>Bacillati</taxon>
        <taxon>Bacillota</taxon>
        <taxon>Bacilli</taxon>
        <taxon>Bacillales</taxon>
        <taxon>Paenibacillaceae</taxon>
        <taxon>Brevibacillus</taxon>
    </lineage>
</organism>
<comment type="subcellular location">
    <subcellularLocation>
        <location evidence="1">Cell membrane</location>
        <topology evidence="1">Multi-pass membrane protein</topology>
    </subcellularLocation>
</comment>
<evidence type="ECO:0000256" key="1">
    <source>
        <dbReference type="ARBA" id="ARBA00004651"/>
    </source>
</evidence>
<feature type="transmembrane region" description="Helical" evidence="7">
    <location>
        <begin position="289"/>
        <end position="312"/>
    </location>
</feature>
<keyword evidence="10" id="KW-1185">Reference proteome</keyword>
<evidence type="ECO:0000256" key="7">
    <source>
        <dbReference type="SAM" id="Phobius"/>
    </source>
</evidence>
<evidence type="ECO:0000313" key="9">
    <source>
        <dbReference type="EMBL" id="EMT53153.1"/>
    </source>
</evidence>
<dbReference type="STRING" id="1300222.I532_10257"/>
<reference evidence="9 10" key="1">
    <citation type="submission" date="2013-03" db="EMBL/GenBank/DDBJ databases">
        <title>Assembly of a new bacterial strain Brevibacillus borstelensis AK1.</title>
        <authorList>
            <person name="Rajan I."/>
            <person name="PoliReddy D."/>
            <person name="Sugumar T."/>
            <person name="Rathinam K."/>
            <person name="Alqarawi S."/>
            <person name="Khalil A.B."/>
            <person name="Sivakumar N."/>
        </authorList>
    </citation>
    <scope>NUCLEOTIDE SEQUENCE [LARGE SCALE GENOMIC DNA]</scope>
    <source>
        <strain evidence="9 10">AK1</strain>
    </source>
</reference>
<dbReference type="RefSeq" id="WP_003388040.1">
    <property type="nucleotide sequence ID" value="NZ_APBN01000003.1"/>
</dbReference>
<keyword evidence="6 7" id="KW-0472">Membrane</keyword>
<evidence type="ECO:0000256" key="2">
    <source>
        <dbReference type="ARBA" id="ARBA00022448"/>
    </source>
</evidence>
<dbReference type="PANTHER" id="PTHR43266:SF8">
    <property type="entry name" value="MACROLIDE-EFFLUX PROTEIN"/>
    <property type="match status" value="1"/>
</dbReference>
<dbReference type="InterPro" id="IPR036259">
    <property type="entry name" value="MFS_trans_sf"/>
</dbReference>
<feature type="transmembrane region" description="Helical" evidence="7">
    <location>
        <begin position="377"/>
        <end position="397"/>
    </location>
</feature>
<keyword evidence="5 7" id="KW-1133">Transmembrane helix</keyword>
<dbReference type="InterPro" id="IPR020846">
    <property type="entry name" value="MFS_dom"/>
</dbReference>
<feature type="transmembrane region" description="Helical" evidence="7">
    <location>
        <begin position="349"/>
        <end position="371"/>
    </location>
</feature>
<evidence type="ECO:0000313" key="10">
    <source>
        <dbReference type="Proteomes" id="UP000012081"/>
    </source>
</evidence>
<dbReference type="CDD" id="cd06173">
    <property type="entry name" value="MFS_MefA_like"/>
    <property type="match status" value="1"/>
</dbReference>
<proteinExistence type="predicted"/>
<dbReference type="Proteomes" id="UP000012081">
    <property type="component" value="Unassembled WGS sequence"/>
</dbReference>
<feature type="transmembrane region" description="Helical" evidence="7">
    <location>
        <begin position="46"/>
        <end position="67"/>
    </location>
</feature>